<accession>A0A7D7LHR0</accession>
<dbReference type="Proteomes" id="UP000514713">
    <property type="component" value="Chromosome"/>
</dbReference>
<organism evidence="1 2">
    <name type="scientific">Nostoc edaphicum CCNP1411</name>
    <dbReference type="NCBI Taxonomy" id="1472755"/>
    <lineage>
        <taxon>Bacteria</taxon>
        <taxon>Bacillati</taxon>
        <taxon>Cyanobacteriota</taxon>
        <taxon>Cyanophyceae</taxon>
        <taxon>Nostocales</taxon>
        <taxon>Nostocaceae</taxon>
        <taxon>Nostoc</taxon>
    </lineage>
</organism>
<reference evidence="2" key="1">
    <citation type="submission" date="2020-06" db="EMBL/GenBank/DDBJ databases">
        <title>Nostoc edaphicum CCNP1411 genome.</title>
        <authorList>
            <person name="Fidor A."/>
            <person name="Grabski M."/>
            <person name="Gawor J."/>
            <person name="Gromadka R."/>
            <person name="Wegrzyn G."/>
            <person name="Mazur-Marzec H."/>
        </authorList>
    </citation>
    <scope>NUCLEOTIDE SEQUENCE [LARGE SCALE GENOMIC DNA]</scope>
    <source>
        <strain evidence="2">CCNP1411</strain>
    </source>
</reference>
<dbReference type="KEGG" id="ned:HUN01_34365"/>
<dbReference type="RefSeq" id="WP_181929911.1">
    <property type="nucleotide sequence ID" value="NZ_CP054698.1"/>
</dbReference>
<gene>
    <name evidence="1" type="ORF">HUN01_34365</name>
</gene>
<dbReference type="EMBL" id="CP054698">
    <property type="protein sequence ID" value="QMS92428.1"/>
    <property type="molecule type" value="Genomic_DNA"/>
</dbReference>
<proteinExistence type="predicted"/>
<keyword evidence="2" id="KW-1185">Reference proteome</keyword>
<evidence type="ECO:0000313" key="1">
    <source>
        <dbReference type="EMBL" id="QMS92428.1"/>
    </source>
</evidence>
<dbReference type="AlphaFoldDB" id="A0A7D7LHR0"/>
<protein>
    <submittedName>
        <fullName evidence="1">Uncharacterized protein</fullName>
    </submittedName>
</protein>
<name>A0A7D7LHR0_9NOSO</name>
<evidence type="ECO:0000313" key="2">
    <source>
        <dbReference type="Proteomes" id="UP000514713"/>
    </source>
</evidence>
<sequence length="54" mass="5920">MKDLVAYIVMLGLFAPEQFLSHLQKSLPSELIAKNMVLGLLGILKFSGAYVPVD</sequence>